<evidence type="ECO:0000313" key="6">
    <source>
        <dbReference type="Proteomes" id="UP000321386"/>
    </source>
</evidence>
<name>A0A510URB4_9CELL</name>
<feature type="domain" description="Glycosyltransferase subfamily 4-like N-terminal" evidence="4">
    <location>
        <begin position="63"/>
        <end position="201"/>
    </location>
</feature>
<dbReference type="PANTHER" id="PTHR12526:SF635">
    <property type="entry name" value="GLYCOSYL TRANSFERASE GROUP 1"/>
    <property type="match status" value="1"/>
</dbReference>
<keyword evidence="1" id="KW-0328">Glycosyltransferase</keyword>
<gene>
    <name evidence="5" type="ORF">CPE01_08950</name>
</gene>
<dbReference type="EMBL" id="BJUA01000003">
    <property type="protein sequence ID" value="GEK17162.1"/>
    <property type="molecule type" value="Genomic_DNA"/>
</dbReference>
<dbReference type="InterPro" id="IPR028098">
    <property type="entry name" value="Glyco_trans_4-like_N"/>
</dbReference>
<dbReference type="InterPro" id="IPR001296">
    <property type="entry name" value="Glyco_trans_1"/>
</dbReference>
<protein>
    <submittedName>
        <fullName evidence="5">Uncharacterized protein</fullName>
    </submittedName>
</protein>
<sequence length="588" mass="62871">MVHAEPALIASDVRDRLVVVTPWYPTASNPYGGAFVRETTRALLSHFPDPLVVHTEVRALDAEPVAASRGVVDGLDVLHLPVPMDPLTPRARVAELVRDALAPYAQALAEAEVVHVHVGMPTGWAVVDLLGDRTRVVVSEHASYLNKLWALPESEAMYARTVREAALVTAVGQDTTRALQQRYPDVADKVHTVPNPLDVERFVPGDVPPTNLHRWLYVGNLLEAKGVLRLVRAFAAWHEQRPTATLTVAGGGVDADRMRALAAELGVADAVTFVGRVAPAQVGELYRDADVLVHLSVAETFGLTAVEALASELPVVATATRGGVRTLDVAQDEGMARLVPVGDGVDDVIAAVRDLEERRASARPWLVRDDLAVRFGTGPVAAVLADALRGAPVDEPAPDAPLVVAVALHGSAVPGAARVVRDAVRRGARAVLVADRADELADELDLDHRVQRVDVSPVRARLLSHRMEKWVLDAVPRTLIRAAGPVARAAGRPQAVDAALRRQQRLSARWKQVVGRPGHARIDPGALARVVARESAALVADPVLVTWGHAQGRPLAERIAQRSPGATVVQDADLDLVSRLVAGARSAR</sequence>
<organism evidence="5 6">
    <name type="scientific">Cellulomonas persica</name>
    <dbReference type="NCBI Taxonomy" id="76861"/>
    <lineage>
        <taxon>Bacteria</taxon>
        <taxon>Bacillati</taxon>
        <taxon>Actinomycetota</taxon>
        <taxon>Actinomycetes</taxon>
        <taxon>Micrococcales</taxon>
        <taxon>Cellulomonadaceae</taxon>
        <taxon>Cellulomonas</taxon>
    </lineage>
</organism>
<dbReference type="Pfam" id="PF13439">
    <property type="entry name" value="Glyco_transf_4"/>
    <property type="match status" value="1"/>
</dbReference>
<proteinExistence type="predicted"/>
<dbReference type="SUPFAM" id="SSF53756">
    <property type="entry name" value="UDP-Glycosyltransferase/glycogen phosphorylase"/>
    <property type="match status" value="1"/>
</dbReference>
<evidence type="ECO:0000259" key="4">
    <source>
        <dbReference type="Pfam" id="PF13439"/>
    </source>
</evidence>
<comment type="caution">
    <text evidence="5">The sequence shown here is derived from an EMBL/GenBank/DDBJ whole genome shotgun (WGS) entry which is preliminary data.</text>
</comment>
<accession>A0A510URB4</accession>
<feature type="domain" description="Glycosyl transferase family 1" evidence="3">
    <location>
        <begin position="215"/>
        <end position="359"/>
    </location>
</feature>
<dbReference type="GO" id="GO:0016757">
    <property type="term" value="F:glycosyltransferase activity"/>
    <property type="evidence" value="ECO:0007669"/>
    <property type="project" value="UniProtKB-KW"/>
</dbReference>
<evidence type="ECO:0000259" key="3">
    <source>
        <dbReference type="Pfam" id="PF00534"/>
    </source>
</evidence>
<keyword evidence="6" id="KW-1185">Reference proteome</keyword>
<reference evidence="5 6" key="1">
    <citation type="submission" date="2019-07" db="EMBL/GenBank/DDBJ databases">
        <title>Whole genome shotgun sequence of Cellulomonas persica NBRC 101101.</title>
        <authorList>
            <person name="Hosoyama A."/>
            <person name="Uohara A."/>
            <person name="Ohji S."/>
            <person name="Ichikawa N."/>
        </authorList>
    </citation>
    <scope>NUCLEOTIDE SEQUENCE [LARGE SCALE GENOMIC DNA]</scope>
    <source>
        <strain evidence="5 6">NBRC 101101</strain>
    </source>
</reference>
<dbReference type="Proteomes" id="UP000321386">
    <property type="component" value="Unassembled WGS sequence"/>
</dbReference>
<dbReference type="Gene3D" id="3.40.50.2000">
    <property type="entry name" value="Glycogen Phosphorylase B"/>
    <property type="match status" value="2"/>
</dbReference>
<keyword evidence="2" id="KW-0808">Transferase</keyword>
<dbReference type="PANTHER" id="PTHR12526">
    <property type="entry name" value="GLYCOSYLTRANSFERASE"/>
    <property type="match status" value="1"/>
</dbReference>
<dbReference type="AlphaFoldDB" id="A0A510URB4"/>
<dbReference type="RefSeq" id="WP_146805425.1">
    <property type="nucleotide sequence ID" value="NZ_BJUA01000003.1"/>
</dbReference>
<evidence type="ECO:0000256" key="1">
    <source>
        <dbReference type="ARBA" id="ARBA00022676"/>
    </source>
</evidence>
<dbReference type="OrthoDB" id="5124062at2"/>
<evidence type="ECO:0000256" key="2">
    <source>
        <dbReference type="ARBA" id="ARBA00022679"/>
    </source>
</evidence>
<dbReference type="Pfam" id="PF00534">
    <property type="entry name" value="Glycos_transf_1"/>
    <property type="match status" value="1"/>
</dbReference>
<evidence type="ECO:0000313" key="5">
    <source>
        <dbReference type="EMBL" id="GEK17162.1"/>
    </source>
</evidence>